<accession>A0ACB9T879</accession>
<dbReference type="EMBL" id="CM043018">
    <property type="protein sequence ID" value="KAI4462989.1"/>
    <property type="molecule type" value="Genomic_DNA"/>
</dbReference>
<reference evidence="1" key="1">
    <citation type="submission" date="2022-04" db="EMBL/GenBank/DDBJ databases">
        <title>Chromosome-scale genome assembly of Holotrichia oblita Faldermann.</title>
        <authorList>
            <person name="Rongchong L."/>
        </authorList>
    </citation>
    <scope>NUCLEOTIDE SEQUENCE</scope>
    <source>
        <strain evidence="1">81SQS9</strain>
    </source>
</reference>
<evidence type="ECO:0000313" key="1">
    <source>
        <dbReference type="EMBL" id="KAI4462989.1"/>
    </source>
</evidence>
<keyword evidence="2" id="KW-1185">Reference proteome</keyword>
<organism evidence="1 2">
    <name type="scientific">Holotrichia oblita</name>
    <name type="common">Chafer beetle</name>
    <dbReference type="NCBI Taxonomy" id="644536"/>
    <lineage>
        <taxon>Eukaryota</taxon>
        <taxon>Metazoa</taxon>
        <taxon>Ecdysozoa</taxon>
        <taxon>Arthropoda</taxon>
        <taxon>Hexapoda</taxon>
        <taxon>Insecta</taxon>
        <taxon>Pterygota</taxon>
        <taxon>Neoptera</taxon>
        <taxon>Endopterygota</taxon>
        <taxon>Coleoptera</taxon>
        <taxon>Polyphaga</taxon>
        <taxon>Scarabaeiformia</taxon>
        <taxon>Scarabaeidae</taxon>
        <taxon>Melolonthinae</taxon>
        <taxon>Holotrichia</taxon>
    </lineage>
</organism>
<evidence type="ECO:0000313" key="2">
    <source>
        <dbReference type="Proteomes" id="UP001056778"/>
    </source>
</evidence>
<dbReference type="Proteomes" id="UP001056778">
    <property type="component" value="Chromosome 4"/>
</dbReference>
<gene>
    <name evidence="1" type="ORF">MML48_4g00021294</name>
</gene>
<protein>
    <submittedName>
        <fullName evidence="1">Leucine-zipper-like transcriptional regulator 1</fullName>
    </submittedName>
</protein>
<name>A0ACB9T879_HOLOL</name>
<proteinExistence type="predicted"/>
<comment type="caution">
    <text evidence="1">The sequence shown here is derived from an EMBL/GenBank/DDBJ whole genome shotgun (WGS) entry which is preliminary data.</text>
</comment>
<sequence length="496" mass="56665">MRAITLIENGWILEAAANDLGVGKSEIFNFKRKWDEAHMVVAYIRGGGKQRISNEQQDQHWTRISAEHILRGAPPPPARRYGHTMVAFDRHLYVFGGAADSTLSNDLHCFDLDSQTWSVVLPATESFVPSGRLFHAAAVVGDAMFIFGGTVDNNVRSGEMYRFQFSSYPKCTLHEDFGKILESRQFCDVEFVANPTKKANKGEDPYSNRIVLLMMDVYRLAVKFDMARLEHLCIQYLNATVCLKNVLVALHNADTLNLEFIKEFCLRFIVKESNYNQIVMSQEFETLDRKLMVEIIRRKQMPRAKTASCDPHFDTAGSSLEQDMAMFLKTHKSVLAARCGYFEAMFRSFMPSDNTVRIQIGEMTPSKESFDSLLRYIYYGDVNMPPEDSLYLFSAPHFYNFTNNRLQAFCKQNLEMNVTFENVIQILEAADRMQATDMKKYALDLIVHHFTKVAKLPKLRVLSKELILDILMALANDMSDMKMCQDMSSVSLSSDS</sequence>